<name>A0A4Y2CT41_ARAVE</name>
<organism evidence="1 2">
    <name type="scientific">Araneus ventricosus</name>
    <name type="common">Orbweaver spider</name>
    <name type="synonym">Epeira ventricosa</name>
    <dbReference type="NCBI Taxonomy" id="182803"/>
    <lineage>
        <taxon>Eukaryota</taxon>
        <taxon>Metazoa</taxon>
        <taxon>Ecdysozoa</taxon>
        <taxon>Arthropoda</taxon>
        <taxon>Chelicerata</taxon>
        <taxon>Arachnida</taxon>
        <taxon>Araneae</taxon>
        <taxon>Araneomorphae</taxon>
        <taxon>Entelegynae</taxon>
        <taxon>Araneoidea</taxon>
        <taxon>Araneidae</taxon>
        <taxon>Araneus</taxon>
    </lineage>
</organism>
<keyword evidence="2" id="KW-1185">Reference proteome</keyword>
<accession>A0A4Y2CT41</accession>
<evidence type="ECO:0000313" key="2">
    <source>
        <dbReference type="Proteomes" id="UP000499080"/>
    </source>
</evidence>
<sequence>MKPAIYLTTLQKTAILGVKAKPVDRLARYERILRRRKEEIMSLELHTLASRLFPREREHDTTISYTWHHFYHLAVNIRCGIDQKPQQRGFWF</sequence>
<dbReference type="AlphaFoldDB" id="A0A4Y2CT41"/>
<comment type="caution">
    <text evidence="1">The sequence shown here is derived from an EMBL/GenBank/DDBJ whole genome shotgun (WGS) entry which is preliminary data.</text>
</comment>
<reference evidence="1 2" key="1">
    <citation type="journal article" date="2019" name="Sci. Rep.">
        <title>Orb-weaving spider Araneus ventricosus genome elucidates the spidroin gene catalogue.</title>
        <authorList>
            <person name="Kono N."/>
            <person name="Nakamura H."/>
            <person name="Ohtoshi R."/>
            <person name="Moran D.A.P."/>
            <person name="Shinohara A."/>
            <person name="Yoshida Y."/>
            <person name="Fujiwara M."/>
            <person name="Mori M."/>
            <person name="Tomita M."/>
            <person name="Arakawa K."/>
        </authorList>
    </citation>
    <scope>NUCLEOTIDE SEQUENCE [LARGE SCALE GENOMIC DNA]</scope>
</reference>
<dbReference type="Proteomes" id="UP000499080">
    <property type="component" value="Unassembled WGS sequence"/>
</dbReference>
<protein>
    <submittedName>
        <fullName evidence="1">Uncharacterized protein</fullName>
    </submittedName>
</protein>
<evidence type="ECO:0000313" key="1">
    <source>
        <dbReference type="EMBL" id="GBM07523.1"/>
    </source>
</evidence>
<dbReference type="EMBL" id="BGPR01087527">
    <property type="protein sequence ID" value="GBM07523.1"/>
    <property type="molecule type" value="Genomic_DNA"/>
</dbReference>
<proteinExistence type="predicted"/>
<gene>
    <name evidence="1" type="ORF">AVEN_125354_1</name>
</gene>